<dbReference type="AlphaFoldDB" id="A0A0E9N6U0"/>
<dbReference type="STRING" id="1220578.FPE01S_06_00350"/>
<protein>
    <recommendedName>
        <fullName evidence="3">TonB-dependent receptor</fullName>
    </recommendedName>
</protein>
<dbReference type="InterPro" id="IPR008969">
    <property type="entry name" value="CarboxyPept-like_regulatory"/>
</dbReference>
<evidence type="ECO:0000313" key="1">
    <source>
        <dbReference type="EMBL" id="GAO45544.1"/>
    </source>
</evidence>
<dbReference type="Proteomes" id="UP000033121">
    <property type="component" value="Unassembled WGS sequence"/>
</dbReference>
<evidence type="ECO:0008006" key="3">
    <source>
        <dbReference type="Google" id="ProtNLM"/>
    </source>
</evidence>
<evidence type="ECO:0000313" key="2">
    <source>
        <dbReference type="Proteomes" id="UP000033121"/>
    </source>
</evidence>
<dbReference type="EMBL" id="BBWV01000006">
    <property type="protein sequence ID" value="GAO45544.1"/>
    <property type="molecule type" value="Genomic_DNA"/>
</dbReference>
<sequence length="176" mass="19879">MTADSLQGIPSVSVTIKGGSRGTITNEQGVFSIVVLKGDKIEFSSIGYKPKLVEIPRNLEGNQYSMVQLMVTDTQYLPATIIRPRPTREQFERDFVNTSIPDDNLEIARKNTDEQTRRAMMKIIPADGQEAANYTLRKNAYKYTYAGQTPPINLMNPVAWGEFIRAWKRGDFKSKN</sequence>
<proteinExistence type="predicted"/>
<organism evidence="1 2">
    <name type="scientific">Flavihumibacter petaseus NBRC 106054</name>
    <dbReference type="NCBI Taxonomy" id="1220578"/>
    <lineage>
        <taxon>Bacteria</taxon>
        <taxon>Pseudomonadati</taxon>
        <taxon>Bacteroidota</taxon>
        <taxon>Chitinophagia</taxon>
        <taxon>Chitinophagales</taxon>
        <taxon>Chitinophagaceae</taxon>
        <taxon>Flavihumibacter</taxon>
    </lineage>
</organism>
<dbReference type="Pfam" id="PF13715">
    <property type="entry name" value="CarbopepD_reg_2"/>
    <property type="match status" value="1"/>
</dbReference>
<gene>
    <name evidence="1" type="ORF">FPE01S_06_00350</name>
</gene>
<keyword evidence="2" id="KW-1185">Reference proteome</keyword>
<dbReference type="SUPFAM" id="SSF49464">
    <property type="entry name" value="Carboxypeptidase regulatory domain-like"/>
    <property type="match status" value="1"/>
</dbReference>
<reference evidence="1 2" key="1">
    <citation type="submission" date="2015-04" db="EMBL/GenBank/DDBJ databases">
        <title>Whole genome shotgun sequence of Flavihumibacter petaseus NBRC 106054.</title>
        <authorList>
            <person name="Miyazawa S."/>
            <person name="Hosoyama A."/>
            <person name="Hashimoto M."/>
            <person name="Noguchi M."/>
            <person name="Tsuchikane K."/>
            <person name="Ohji S."/>
            <person name="Yamazoe A."/>
            <person name="Ichikawa N."/>
            <person name="Kimura A."/>
            <person name="Fujita N."/>
        </authorList>
    </citation>
    <scope>NUCLEOTIDE SEQUENCE [LARGE SCALE GENOMIC DNA]</scope>
    <source>
        <strain evidence="1 2">NBRC 106054</strain>
    </source>
</reference>
<name>A0A0E9N6U0_9BACT</name>
<comment type="caution">
    <text evidence="1">The sequence shown here is derived from an EMBL/GenBank/DDBJ whole genome shotgun (WGS) entry which is preliminary data.</text>
</comment>
<accession>A0A0E9N6U0</accession>